<dbReference type="OrthoDB" id="291970at2"/>
<dbReference type="GO" id="GO:0016987">
    <property type="term" value="F:sigma factor activity"/>
    <property type="evidence" value="ECO:0007669"/>
    <property type="project" value="UniProtKB-KW"/>
</dbReference>
<evidence type="ECO:0000256" key="5">
    <source>
        <dbReference type="ARBA" id="ARBA00023163"/>
    </source>
</evidence>
<keyword evidence="5" id="KW-0804">Transcription</keyword>
<sequence>MSSINPETEELLREAIQGNGDAVEALLARHRERLRRMVAVRMDRRLSRRVDPSDIVQEALTTAGARLPEFVRDRPLPFVAWLRRLALERLAQIHRYHIRTSKRAVGREAVSDLGLPDDSAAQLVDLLADPGSSPSCAVLREEQRQRVRLMLQQLPTTDLDVLVMRHQEQLPFAEIAETLGMGLSAVKMRHLRAVQRLRALIDQERAEPGQ</sequence>
<accession>L0DCY3</accession>
<evidence type="ECO:0000259" key="6">
    <source>
        <dbReference type="Pfam" id="PF04545"/>
    </source>
</evidence>
<keyword evidence="4" id="KW-0238">DNA-binding</keyword>
<dbReference type="STRING" id="886293.Sinac_2810"/>
<evidence type="ECO:0000256" key="4">
    <source>
        <dbReference type="ARBA" id="ARBA00023125"/>
    </source>
</evidence>
<dbReference type="PANTHER" id="PTHR43133">
    <property type="entry name" value="RNA POLYMERASE ECF-TYPE SIGMA FACTO"/>
    <property type="match status" value="1"/>
</dbReference>
<evidence type="ECO:0000256" key="1">
    <source>
        <dbReference type="ARBA" id="ARBA00010641"/>
    </source>
</evidence>
<dbReference type="SUPFAM" id="SSF88946">
    <property type="entry name" value="Sigma2 domain of RNA polymerase sigma factors"/>
    <property type="match status" value="1"/>
</dbReference>
<feature type="domain" description="RNA polymerase sigma-70 region 4" evidence="6">
    <location>
        <begin position="151"/>
        <end position="199"/>
    </location>
</feature>
<comment type="similarity">
    <text evidence="1">Belongs to the sigma-70 factor family. ECF subfamily.</text>
</comment>
<reference evidence="7 8" key="1">
    <citation type="submission" date="2012-02" db="EMBL/GenBank/DDBJ databases">
        <title>Complete sequence of chromosome of Singulisphaera acidiphila DSM 18658.</title>
        <authorList>
            <consortium name="US DOE Joint Genome Institute (JGI-PGF)"/>
            <person name="Lucas S."/>
            <person name="Copeland A."/>
            <person name="Lapidus A."/>
            <person name="Glavina del Rio T."/>
            <person name="Dalin E."/>
            <person name="Tice H."/>
            <person name="Bruce D."/>
            <person name="Goodwin L."/>
            <person name="Pitluck S."/>
            <person name="Peters L."/>
            <person name="Ovchinnikova G."/>
            <person name="Chertkov O."/>
            <person name="Kyrpides N."/>
            <person name="Mavromatis K."/>
            <person name="Ivanova N."/>
            <person name="Brettin T."/>
            <person name="Detter J.C."/>
            <person name="Han C."/>
            <person name="Larimer F."/>
            <person name="Land M."/>
            <person name="Hauser L."/>
            <person name="Markowitz V."/>
            <person name="Cheng J.-F."/>
            <person name="Hugenholtz P."/>
            <person name="Woyke T."/>
            <person name="Wu D."/>
            <person name="Tindall B."/>
            <person name="Pomrenke H."/>
            <person name="Brambilla E."/>
            <person name="Klenk H.-P."/>
            <person name="Eisen J.A."/>
        </authorList>
    </citation>
    <scope>NUCLEOTIDE SEQUENCE [LARGE SCALE GENOMIC DNA]</scope>
    <source>
        <strain evidence="8">ATCC BAA-1392 / DSM 18658 / VKM B-2454 / MOB10</strain>
    </source>
</reference>
<dbReference type="InterPro" id="IPR039425">
    <property type="entry name" value="RNA_pol_sigma-70-like"/>
</dbReference>
<gene>
    <name evidence="7" type="ordered locus">Sinac_2810</name>
</gene>
<dbReference type="InterPro" id="IPR036388">
    <property type="entry name" value="WH-like_DNA-bd_sf"/>
</dbReference>
<dbReference type="SUPFAM" id="SSF88659">
    <property type="entry name" value="Sigma3 and sigma4 domains of RNA polymerase sigma factors"/>
    <property type="match status" value="1"/>
</dbReference>
<dbReference type="Pfam" id="PF04545">
    <property type="entry name" value="Sigma70_r4"/>
    <property type="match status" value="1"/>
</dbReference>
<dbReference type="InterPro" id="IPR013325">
    <property type="entry name" value="RNA_pol_sigma_r2"/>
</dbReference>
<dbReference type="GO" id="GO:0003677">
    <property type="term" value="F:DNA binding"/>
    <property type="evidence" value="ECO:0007669"/>
    <property type="project" value="UniProtKB-KW"/>
</dbReference>
<keyword evidence="2" id="KW-0805">Transcription regulation</keyword>
<dbReference type="InterPro" id="IPR007630">
    <property type="entry name" value="RNA_pol_sigma70_r4"/>
</dbReference>
<evidence type="ECO:0000256" key="2">
    <source>
        <dbReference type="ARBA" id="ARBA00023015"/>
    </source>
</evidence>
<dbReference type="eggNOG" id="COG1595">
    <property type="taxonomic scope" value="Bacteria"/>
</dbReference>
<dbReference type="EMBL" id="CP003364">
    <property type="protein sequence ID" value="AGA27102.1"/>
    <property type="molecule type" value="Genomic_DNA"/>
</dbReference>
<dbReference type="InterPro" id="IPR013324">
    <property type="entry name" value="RNA_pol_sigma_r3/r4-like"/>
</dbReference>
<protein>
    <submittedName>
        <fullName evidence="7">RNA polymerase sigma factor, sigma-70 family</fullName>
    </submittedName>
</protein>
<keyword evidence="3" id="KW-0731">Sigma factor</keyword>
<dbReference type="CDD" id="cd06171">
    <property type="entry name" value="Sigma70_r4"/>
    <property type="match status" value="1"/>
</dbReference>
<dbReference type="Gene3D" id="1.10.1740.10">
    <property type="match status" value="1"/>
</dbReference>
<dbReference type="HOGENOM" id="CLU_047691_8_0_0"/>
<name>L0DCY3_SINAD</name>
<dbReference type="KEGG" id="saci:Sinac_2810"/>
<evidence type="ECO:0000256" key="3">
    <source>
        <dbReference type="ARBA" id="ARBA00023082"/>
    </source>
</evidence>
<dbReference type="AlphaFoldDB" id="L0DCY3"/>
<keyword evidence="8" id="KW-1185">Reference proteome</keyword>
<dbReference type="RefSeq" id="WP_015246252.1">
    <property type="nucleotide sequence ID" value="NC_019892.1"/>
</dbReference>
<dbReference type="InterPro" id="IPR014284">
    <property type="entry name" value="RNA_pol_sigma-70_dom"/>
</dbReference>
<dbReference type="Gene3D" id="1.10.10.10">
    <property type="entry name" value="Winged helix-like DNA-binding domain superfamily/Winged helix DNA-binding domain"/>
    <property type="match status" value="1"/>
</dbReference>
<organism evidence="7 8">
    <name type="scientific">Singulisphaera acidiphila (strain ATCC BAA-1392 / DSM 18658 / VKM B-2454 / MOB10)</name>
    <dbReference type="NCBI Taxonomy" id="886293"/>
    <lineage>
        <taxon>Bacteria</taxon>
        <taxon>Pseudomonadati</taxon>
        <taxon>Planctomycetota</taxon>
        <taxon>Planctomycetia</taxon>
        <taxon>Isosphaerales</taxon>
        <taxon>Isosphaeraceae</taxon>
        <taxon>Singulisphaera</taxon>
    </lineage>
</organism>
<dbReference type="Proteomes" id="UP000010798">
    <property type="component" value="Chromosome"/>
</dbReference>
<dbReference type="NCBIfam" id="TIGR02937">
    <property type="entry name" value="sigma70-ECF"/>
    <property type="match status" value="1"/>
</dbReference>
<dbReference type="PANTHER" id="PTHR43133:SF8">
    <property type="entry name" value="RNA POLYMERASE SIGMA FACTOR HI_1459-RELATED"/>
    <property type="match status" value="1"/>
</dbReference>
<evidence type="ECO:0000313" key="8">
    <source>
        <dbReference type="Proteomes" id="UP000010798"/>
    </source>
</evidence>
<proteinExistence type="inferred from homology"/>
<evidence type="ECO:0000313" key="7">
    <source>
        <dbReference type="EMBL" id="AGA27102.1"/>
    </source>
</evidence>
<dbReference type="GO" id="GO:0006352">
    <property type="term" value="P:DNA-templated transcription initiation"/>
    <property type="evidence" value="ECO:0007669"/>
    <property type="project" value="InterPro"/>
</dbReference>